<proteinExistence type="predicted"/>
<dbReference type="SUPFAM" id="SSF56399">
    <property type="entry name" value="ADP-ribosylation"/>
    <property type="match status" value="1"/>
</dbReference>
<dbReference type="PANTHER" id="PTHR12684">
    <property type="entry name" value="PUTATIVE PHOSPHOTRANSFERASE"/>
    <property type="match status" value="1"/>
</dbReference>
<feature type="region of interest" description="Disordered" evidence="4">
    <location>
        <begin position="83"/>
        <end position="110"/>
    </location>
</feature>
<dbReference type="Proteomes" id="UP001642484">
    <property type="component" value="Unassembled WGS sequence"/>
</dbReference>
<dbReference type="Gene3D" id="1.10.10.970">
    <property type="entry name" value="RNA 2'-phosphotransferase, Tpt1/KptA family, N-terminal domain"/>
    <property type="match status" value="1"/>
</dbReference>
<sequence>IASRLEVIAVRLEVVEAGLEAAIDEGAAAPEESGEPHLHPRPSRSMLGGADGARIAPRNLGQEETALQARPTLAPHLRLPPRSAVAAPSCAPHLRDASTRSRSSGRNEQRLHRISKALSKILRHKAVALGIRIRDDGFCPVEELLCLAELRALRCSLTDIEEIVRTDQKQRFQLQGSSLLRAVNGHTMEVIDDERLLTRLWPDDPRLPEASATRSHRGTACLAQAVGVVFGFPQPLVVMVLALILCFRATSLVTGTGLVADRRRVHFSPFEPHDSRVISGLRANCEEERISINHRIWHKTSVACRF</sequence>
<feature type="non-terminal residue" evidence="6">
    <location>
        <position position="1"/>
    </location>
</feature>
<dbReference type="PANTHER" id="PTHR12684:SF2">
    <property type="entry name" value="TRNA 2'-PHOSPHOTRANSFERASE 1"/>
    <property type="match status" value="1"/>
</dbReference>
<keyword evidence="5" id="KW-0812">Transmembrane</keyword>
<dbReference type="Pfam" id="PF01885">
    <property type="entry name" value="PTS_2-RNA"/>
    <property type="match status" value="1"/>
</dbReference>
<comment type="catalytic activity">
    <reaction evidence="3">
        <text>2'-phospho-[ligated tRNA] + NAD(+) = mature tRNA + ADP-alpha-D-ribose 1'',2''-cyclic phosphate + nicotinamide</text>
        <dbReference type="Rhea" id="RHEA:23324"/>
        <dbReference type="Rhea" id="RHEA-COMP:11106"/>
        <dbReference type="Rhea" id="RHEA-COMP:11107"/>
        <dbReference type="ChEBI" id="CHEBI:17154"/>
        <dbReference type="ChEBI" id="CHEBI:57540"/>
        <dbReference type="ChEBI" id="CHEBI:76596"/>
        <dbReference type="ChEBI" id="CHEBI:82883"/>
        <dbReference type="ChEBI" id="CHEBI:85027"/>
        <dbReference type="EC" id="2.7.1.160"/>
    </reaction>
</comment>
<keyword evidence="5" id="KW-1133">Transmembrane helix</keyword>
<evidence type="ECO:0000256" key="3">
    <source>
        <dbReference type="ARBA" id="ARBA00047949"/>
    </source>
</evidence>
<accession>A0ABP0RI91</accession>
<evidence type="ECO:0000313" key="6">
    <source>
        <dbReference type="EMBL" id="CAK9100304.1"/>
    </source>
</evidence>
<dbReference type="EMBL" id="CAXAMN010026050">
    <property type="protein sequence ID" value="CAK9100304.1"/>
    <property type="molecule type" value="Genomic_DNA"/>
</dbReference>
<protein>
    <recommendedName>
        <fullName evidence="2">2'-phosphotransferase</fullName>
        <ecNumber evidence="2">2.7.1.160</ecNumber>
    </recommendedName>
</protein>
<evidence type="ECO:0000256" key="4">
    <source>
        <dbReference type="SAM" id="MobiDB-lite"/>
    </source>
</evidence>
<dbReference type="InterPro" id="IPR042080">
    <property type="entry name" value="RNA_2'-PTrans_N"/>
</dbReference>
<dbReference type="EC" id="2.7.1.160" evidence="2"/>
<comment type="function">
    <text evidence="1">Catalyzes the last step of tRNA splicing, the transfer of the splice junction 2'-phosphate from ligated tRNA to NAD to produce ADP-ribose 1''-2'' cyclic phosphate.</text>
</comment>
<keyword evidence="7" id="KW-1185">Reference proteome</keyword>
<comment type="caution">
    <text evidence="6">The sequence shown here is derived from an EMBL/GenBank/DDBJ whole genome shotgun (WGS) entry which is preliminary data.</text>
</comment>
<organism evidence="6 7">
    <name type="scientific">Durusdinium trenchii</name>
    <dbReference type="NCBI Taxonomy" id="1381693"/>
    <lineage>
        <taxon>Eukaryota</taxon>
        <taxon>Sar</taxon>
        <taxon>Alveolata</taxon>
        <taxon>Dinophyceae</taxon>
        <taxon>Suessiales</taxon>
        <taxon>Symbiodiniaceae</taxon>
        <taxon>Durusdinium</taxon>
    </lineage>
</organism>
<feature type="transmembrane region" description="Helical" evidence="5">
    <location>
        <begin position="236"/>
        <end position="260"/>
    </location>
</feature>
<name>A0ABP0RI91_9DINO</name>
<dbReference type="InterPro" id="IPR002745">
    <property type="entry name" value="Ptrans_KptA/Tpt1"/>
</dbReference>
<evidence type="ECO:0000256" key="5">
    <source>
        <dbReference type="SAM" id="Phobius"/>
    </source>
</evidence>
<reference evidence="6 7" key="1">
    <citation type="submission" date="2024-02" db="EMBL/GenBank/DDBJ databases">
        <authorList>
            <person name="Chen Y."/>
            <person name="Shah S."/>
            <person name="Dougan E. K."/>
            <person name="Thang M."/>
            <person name="Chan C."/>
        </authorList>
    </citation>
    <scope>NUCLEOTIDE SEQUENCE [LARGE SCALE GENOMIC DNA]</scope>
</reference>
<evidence type="ECO:0000313" key="7">
    <source>
        <dbReference type="Proteomes" id="UP001642484"/>
    </source>
</evidence>
<evidence type="ECO:0000256" key="1">
    <source>
        <dbReference type="ARBA" id="ARBA00003343"/>
    </source>
</evidence>
<gene>
    <name evidence="6" type="ORF">CCMP2556_LOCUS47414</name>
</gene>
<keyword evidence="5" id="KW-0472">Membrane</keyword>
<evidence type="ECO:0000256" key="2">
    <source>
        <dbReference type="ARBA" id="ARBA00012007"/>
    </source>
</evidence>
<feature type="region of interest" description="Disordered" evidence="4">
    <location>
        <begin position="27"/>
        <end position="54"/>
    </location>
</feature>
<feature type="compositionally biased region" description="Basic and acidic residues" evidence="4">
    <location>
        <begin position="93"/>
        <end position="110"/>
    </location>
</feature>